<feature type="compositionally biased region" description="Low complexity" evidence="2">
    <location>
        <begin position="899"/>
        <end position="910"/>
    </location>
</feature>
<feature type="region of interest" description="Disordered" evidence="2">
    <location>
        <begin position="375"/>
        <end position="485"/>
    </location>
</feature>
<feature type="compositionally biased region" description="Basic and acidic residues" evidence="2">
    <location>
        <begin position="788"/>
        <end position="797"/>
    </location>
</feature>
<feature type="compositionally biased region" description="Polar residues" evidence="2">
    <location>
        <begin position="289"/>
        <end position="298"/>
    </location>
</feature>
<feature type="compositionally biased region" description="Polar residues" evidence="2">
    <location>
        <begin position="392"/>
        <end position="409"/>
    </location>
</feature>
<dbReference type="PROSITE" id="PS50013">
    <property type="entry name" value="CHROMO_2"/>
    <property type="match status" value="1"/>
</dbReference>
<feature type="compositionally biased region" description="Low complexity" evidence="2">
    <location>
        <begin position="461"/>
        <end position="470"/>
    </location>
</feature>
<feature type="domain" description="Chromo" evidence="3">
    <location>
        <begin position="9"/>
        <end position="68"/>
    </location>
</feature>
<feature type="region of interest" description="Disordered" evidence="2">
    <location>
        <begin position="871"/>
        <end position="910"/>
    </location>
</feature>
<feature type="compositionally biased region" description="Polar residues" evidence="2">
    <location>
        <begin position="845"/>
        <end position="857"/>
    </location>
</feature>
<evidence type="ECO:0000313" key="5">
    <source>
        <dbReference type="Proteomes" id="UP001334248"/>
    </source>
</evidence>
<feature type="region of interest" description="Disordered" evidence="2">
    <location>
        <begin position="131"/>
        <end position="228"/>
    </location>
</feature>
<sequence length="1280" mass="142227">MSSDEDDTYEIERILAEKTNDEGEHVYLVKWDGYPDEECTWEPADHFDHPEALQEWSDQKARGDTLDQYDVQRIQDQIDAFWARQDNDAEDESAEDGNRSSASPMDVDESEERPRKRVKLVRVASCEADLNPLTSQVPDAPLLTKKGTARPMKGSMQRKAPELTKASTVSGRLASLEEQPSKPRLKPAAPALHRPTAKTTPISKPASAPLHAPSRAPEPSRPASGKSAVKLTSKVFTIAQSGAVKTASAKSLPQQPAKSVQNEPQKFYGPEIRTRAPSDKPIVRDNTGKRFNNYQHMNNVRKKMREERPPPSPPRKTKADDKPSGQQSVEEAQSPAQQHASDMFFGPYDDEEDRQRALDQSAAMSPIVHYIQESTLQERMPAGGEDRMPAGSVQTSKLSSEQPATNKASAENPAVQTRPLLTVNTVTPDAIGTADDTTTFEDRSKVQEAGLQRHSSLGPISAHSSATSHAHPLDTKPSKPSAETDTAAGAVLTHGLPHAPNPPQSSDIPLQEGEIRPRPRRNSLFNRNLPSSTVTDHPRDESLRQRSPPREPLRPLPPTTVRGPPAGTTWSGLPTAAAKNFVSHGEMQRASNGRVWQKGDVNLELYLDNHDAGGIKLLHVPWNYAKPIVALKQGPLLPVAFGPTISRLQYERLAKSRWFSYTAIGAVEPFPETAAGIASLADYLEQWDIAGLWEHPDEDIMLILYSCRSLSWRDVGQKPVRNGESRLHIAFRRKLQEPGPSMETLARIVEQGARIEEEEQARGREAQRRAQTSEQRDASRRGRSSSRRRVETVNPRREARRPRSTSRRRSEDADERRGSDDRGRTSRRASIASAAPVRPHIESRAQPTGTLPSPALQSPSVQLLHDLQMSMTPQLDGGTSDDAMEVDVQSPQNHNPEPSKTTTSSTVSTDATKTTVALKATTTTAGTITTPSTETPFAGLERGLEDFSWSPDLPKVDKSRIFVMLAYKQVEPERVSHLTSWLISTGLPSDQIFDKSVSGDWAKLSRRIEDSVCVILFDRLYPFIILDGLAKWLERENLICWEIDYRAKGDTPLQMTKLFPRGRAIAISEGCFIHEPSATLSVLKWFKAKASVPVSSSKLMTPPGISFILQEQAVLARNESSKNQYLDMARLLQQMSDMNDHTDASDSGFGEVNSLNFSVVKPTWSEVYKDIPESDEKLSAIEAKERDEEKDDNLLQYFAAWAARHTEDHRRFIALIMDNNMGKKPKNIEHVRLQLIKGFADKFANPKASRPKERQGSRDQSRARSKSRAHPVSAMSTPRS</sequence>
<dbReference type="SUPFAM" id="SSF54160">
    <property type="entry name" value="Chromo domain-like"/>
    <property type="match status" value="1"/>
</dbReference>
<dbReference type="Proteomes" id="UP001334248">
    <property type="component" value="Unassembled WGS sequence"/>
</dbReference>
<feature type="compositionally biased region" description="Polar residues" evidence="2">
    <location>
        <begin position="248"/>
        <end position="264"/>
    </location>
</feature>
<proteinExistence type="predicted"/>
<keyword evidence="5" id="KW-1185">Reference proteome</keyword>
<comment type="caution">
    <text evidence="4">The sequence shown here is derived from an EMBL/GenBank/DDBJ whole genome shotgun (WGS) entry which is preliminary data.</text>
</comment>
<feature type="compositionally biased region" description="Polar residues" evidence="2">
    <location>
        <begin position="889"/>
        <end position="898"/>
    </location>
</feature>
<dbReference type="SMART" id="SM00298">
    <property type="entry name" value="CHROMO"/>
    <property type="match status" value="1"/>
</dbReference>
<evidence type="ECO:0000259" key="3">
    <source>
        <dbReference type="PROSITE" id="PS50013"/>
    </source>
</evidence>
<feature type="compositionally biased region" description="Polar residues" evidence="2">
    <location>
        <begin position="324"/>
        <end position="340"/>
    </location>
</feature>
<dbReference type="CDD" id="cd18966">
    <property type="entry name" value="chromodomain"/>
    <property type="match status" value="1"/>
</dbReference>
<feature type="compositionally biased region" description="Basic and acidic residues" evidence="2">
    <location>
        <begin position="808"/>
        <end position="824"/>
    </location>
</feature>
<dbReference type="GeneID" id="90004157"/>
<feature type="region of interest" description="Disordered" evidence="2">
    <location>
        <begin position="493"/>
        <end position="512"/>
    </location>
</feature>
<dbReference type="InterPro" id="IPR016197">
    <property type="entry name" value="Chromo-like_dom_sf"/>
</dbReference>
<comment type="subunit">
    <text evidence="1">Component of the NuA4 histone acetyltransferase complex.</text>
</comment>
<feature type="region of interest" description="Disordered" evidence="2">
    <location>
        <begin position="80"/>
        <end position="117"/>
    </location>
</feature>
<dbReference type="EMBL" id="JAVHJV010000020">
    <property type="protein sequence ID" value="KAK5936959.1"/>
    <property type="molecule type" value="Genomic_DNA"/>
</dbReference>
<feature type="region of interest" description="Disordered" evidence="2">
    <location>
        <begin position="517"/>
        <end position="567"/>
    </location>
</feature>
<feature type="region of interest" description="Disordered" evidence="2">
    <location>
        <begin position="756"/>
        <end position="857"/>
    </location>
</feature>
<name>A0ABR0R8L3_9EURO</name>
<protein>
    <recommendedName>
        <fullName evidence="3">Chromo domain-containing protein</fullName>
    </recommendedName>
</protein>
<evidence type="ECO:0000256" key="1">
    <source>
        <dbReference type="ARBA" id="ARBA00011353"/>
    </source>
</evidence>
<gene>
    <name evidence="4" type="ORF">PMZ80_010708</name>
</gene>
<dbReference type="Gene3D" id="2.40.50.40">
    <property type="match status" value="1"/>
</dbReference>
<organism evidence="4 5">
    <name type="scientific">Knufia obscura</name>
    <dbReference type="NCBI Taxonomy" id="1635080"/>
    <lineage>
        <taxon>Eukaryota</taxon>
        <taxon>Fungi</taxon>
        <taxon>Dikarya</taxon>
        <taxon>Ascomycota</taxon>
        <taxon>Pezizomycotina</taxon>
        <taxon>Eurotiomycetes</taxon>
        <taxon>Chaetothyriomycetidae</taxon>
        <taxon>Chaetothyriales</taxon>
        <taxon>Trichomeriaceae</taxon>
        <taxon>Knufia</taxon>
    </lineage>
</organism>
<feature type="compositionally biased region" description="Low complexity" evidence="2">
    <location>
        <begin position="212"/>
        <end position="224"/>
    </location>
</feature>
<reference evidence="4 5" key="1">
    <citation type="journal article" date="2023" name="Res Sq">
        <title>Genomic and morphological characterization of Knufia obscura isolated from the Mars 2020 spacecraft assembly facility.</title>
        <authorList>
            <person name="Chander A.M."/>
            <person name="Teixeira M.M."/>
            <person name="Singh N.K."/>
            <person name="Williams M.P."/>
            <person name="Parker C.W."/>
            <person name="Leo P."/>
            <person name="Stajich J.E."/>
            <person name="Torok T."/>
            <person name="Tighe S."/>
            <person name="Mason C.E."/>
            <person name="Venkateswaran K."/>
        </authorList>
    </citation>
    <scope>NUCLEOTIDE SEQUENCE [LARGE SCALE GENOMIC DNA]</scope>
    <source>
        <strain evidence="4 5">CCFEE 5817</strain>
    </source>
</reference>
<feature type="region of interest" description="Disordered" evidence="2">
    <location>
        <begin position="244"/>
        <end position="357"/>
    </location>
</feature>
<dbReference type="InterPro" id="IPR023780">
    <property type="entry name" value="Chromo_domain"/>
</dbReference>
<feature type="compositionally biased region" description="Polar residues" evidence="2">
    <location>
        <begin position="523"/>
        <end position="535"/>
    </location>
</feature>
<evidence type="ECO:0000313" key="4">
    <source>
        <dbReference type="EMBL" id="KAK5936959.1"/>
    </source>
</evidence>
<dbReference type="RefSeq" id="XP_064725049.1">
    <property type="nucleotide sequence ID" value="XM_064879096.1"/>
</dbReference>
<feature type="compositionally biased region" description="Basic and acidic residues" evidence="2">
    <location>
        <begin position="272"/>
        <end position="288"/>
    </location>
</feature>
<feature type="compositionally biased region" description="Basic and acidic residues" evidence="2">
    <location>
        <begin position="536"/>
        <end position="553"/>
    </location>
</feature>
<feature type="compositionally biased region" description="Basic residues" evidence="2">
    <location>
        <begin position="798"/>
        <end position="807"/>
    </location>
</feature>
<dbReference type="InterPro" id="IPR000953">
    <property type="entry name" value="Chromo/chromo_shadow_dom"/>
</dbReference>
<accession>A0ABR0R8L3</accession>
<dbReference type="Pfam" id="PF00385">
    <property type="entry name" value="Chromo"/>
    <property type="match status" value="1"/>
</dbReference>
<feature type="compositionally biased region" description="Basic and acidic residues" evidence="2">
    <location>
        <begin position="1250"/>
        <end position="1262"/>
    </location>
</feature>
<feature type="region of interest" description="Disordered" evidence="2">
    <location>
        <begin position="1242"/>
        <end position="1280"/>
    </location>
</feature>
<evidence type="ECO:0000256" key="2">
    <source>
        <dbReference type="SAM" id="MobiDB-lite"/>
    </source>
</evidence>